<sequence length="72" mass="7772">MPKRGDPQGTDRIEVAATVNIDELSALSALHDDGRVALICRHLCEPVPHHCGITLYPCSGKVGDVFLVVKHV</sequence>
<reference evidence="1" key="1">
    <citation type="submission" date="2020-05" db="EMBL/GenBank/DDBJ databases">
        <authorList>
            <person name="Chiriac C."/>
            <person name="Salcher M."/>
            <person name="Ghai R."/>
            <person name="Kavagutti S V."/>
        </authorList>
    </citation>
    <scope>NUCLEOTIDE SEQUENCE</scope>
</reference>
<evidence type="ECO:0000313" key="1">
    <source>
        <dbReference type="EMBL" id="CAB4999925.1"/>
    </source>
</evidence>
<gene>
    <name evidence="1" type="ORF">UFOPK3914_02073</name>
</gene>
<protein>
    <submittedName>
        <fullName evidence="1">Unannotated protein</fullName>
    </submittedName>
</protein>
<proteinExistence type="predicted"/>
<name>A0A6J7P5Z6_9ZZZZ</name>
<dbReference type="EMBL" id="CAFBOG010000291">
    <property type="protein sequence ID" value="CAB4999925.1"/>
    <property type="molecule type" value="Genomic_DNA"/>
</dbReference>
<accession>A0A6J7P5Z6</accession>
<dbReference type="AlphaFoldDB" id="A0A6J7P5Z6"/>
<organism evidence="1">
    <name type="scientific">freshwater metagenome</name>
    <dbReference type="NCBI Taxonomy" id="449393"/>
    <lineage>
        <taxon>unclassified sequences</taxon>
        <taxon>metagenomes</taxon>
        <taxon>ecological metagenomes</taxon>
    </lineage>
</organism>